<dbReference type="AlphaFoldDB" id="A0A849AA39"/>
<comment type="caution">
    <text evidence="2">The sequence shown here is derived from an EMBL/GenBank/DDBJ whole genome shotgun (WGS) entry which is preliminary data.</text>
</comment>
<evidence type="ECO:0000313" key="3">
    <source>
        <dbReference type="Proteomes" id="UP000562984"/>
    </source>
</evidence>
<sequence length="338" mass="36211">MRLPELGYGAANVGNLFRALSDAEAEQILQTAWDSGIRYFDTAPHYGLGLSERRLGRFLSGKPRAEFVVSTKVGRLLVDNPTGADELDLANDFHVPAVRKRHWDFSVRGIRRSVEESLRRMGLDRVDIIYLHDPERSDAGLDAALDTGIEGAAALREEGLVNAIGVGSMSTPALAAAATRAELDLLMVAGRYTLVDQSAASTVLPRCVANNIGLVGASVFNSGVLASARLAPDTRYEYGPVPDEIRRRHGEWARLCESFGVPLPAAALQFSLLNRRGGQLPGGVGSVVAGAGRPEQIAQTAAWMRLPIPAALWRSAAERKLLVPLGQPAAERFLAGAS</sequence>
<dbReference type="PANTHER" id="PTHR42686:SF1">
    <property type="entry name" value="GH17980P-RELATED"/>
    <property type="match status" value="1"/>
</dbReference>
<dbReference type="GO" id="GO:0005829">
    <property type="term" value="C:cytosol"/>
    <property type="evidence" value="ECO:0007669"/>
    <property type="project" value="TreeGrafter"/>
</dbReference>
<dbReference type="EMBL" id="JABEND010000003">
    <property type="protein sequence ID" value="NNG35350.1"/>
    <property type="molecule type" value="Genomic_DNA"/>
</dbReference>
<name>A0A849AA39_9ACTN</name>
<organism evidence="2 3">
    <name type="scientific">Nakamurella aerolata</name>
    <dbReference type="NCBI Taxonomy" id="1656892"/>
    <lineage>
        <taxon>Bacteria</taxon>
        <taxon>Bacillati</taxon>
        <taxon>Actinomycetota</taxon>
        <taxon>Actinomycetes</taxon>
        <taxon>Nakamurellales</taxon>
        <taxon>Nakamurellaceae</taxon>
        <taxon>Nakamurella</taxon>
    </lineage>
</organism>
<dbReference type="InterPro" id="IPR023210">
    <property type="entry name" value="NADP_OxRdtase_dom"/>
</dbReference>
<dbReference type="GO" id="GO:0016491">
    <property type="term" value="F:oxidoreductase activity"/>
    <property type="evidence" value="ECO:0007669"/>
    <property type="project" value="InterPro"/>
</dbReference>
<dbReference type="PANTHER" id="PTHR42686">
    <property type="entry name" value="GH17980P-RELATED"/>
    <property type="match status" value="1"/>
</dbReference>
<gene>
    <name evidence="2" type="ORF">HKD39_06410</name>
</gene>
<feature type="domain" description="NADP-dependent oxidoreductase" evidence="1">
    <location>
        <begin position="5"/>
        <end position="310"/>
    </location>
</feature>
<evidence type="ECO:0000259" key="1">
    <source>
        <dbReference type="Pfam" id="PF00248"/>
    </source>
</evidence>
<dbReference type="CDD" id="cd19162">
    <property type="entry name" value="AKR_FDH"/>
    <property type="match status" value="1"/>
</dbReference>
<dbReference type="InterPro" id="IPR036812">
    <property type="entry name" value="NAD(P)_OxRdtase_dom_sf"/>
</dbReference>
<protein>
    <submittedName>
        <fullName evidence="2">Aldo/keto reductase</fullName>
    </submittedName>
</protein>
<dbReference type="Proteomes" id="UP000562984">
    <property type="component" value="Unassembled WGS sequence"/>
</dbReference>
<dbReference type="InterPro" id="IPR020471">
    <property type="entry name" value="AKR"/>
</dbReference>
<evidence type="ECO:0000313" key="2">
    <source>
        <dbReference type="EMBL" id="NNG35350.1"/>
    </source>
</evidence>
<keyword evidence="3" id="KW-1185">Reference proteome</keyword>
<proteinExistence type="predicted"/>
<accession>A0A849AA39</accession>
<reference evidence="2 3" key="1">
    <citation type="submission" date="2020-05" db="EMBL/GenBank/DDBJ databases">
        <title>Nakamurella sp. DB0629 isolated from air conditioner.</title>
        <authorList>
            <person name="Kim D.H."/>
            <person name="Kim D.-U."/>
        </authorList>
    </citation>
    <scope>NUCLEOTIDE SEQUENCE [LARGE SCALE GENOMIC DNA]</scope>
    <source>
        <strain evidence="2 3">DB0629</strain>
    </source>
</reference>
<dbReference type="SUPFAM" id="SSF51430">
    <property type="entry name" value="NAD(P)-linked oxidoreductase"/>
    <property type="match status" value="1"/>
</dbReference>
<dbReference type="Gene3D" id="3.20.20.100">
    <property type="entry name" value="NADP-dependent oxidoreductase domain"/>
    <property type="match status" value="1"/>
</dbReference>
<dbReference type="InterPro" id="IPR044477">
    <property type="entry name" value="FDH-like"/>
</dbReference>
<dbReference type="Pfam" id="PF00248">
    <property type="entry name" value="Aldo_ket_red"/>
    <property type="match status" value="1"/>
</dbReference>